<evidence type="ECO:0000256" key="4">
    <source>
        <dbReference type="ARBA" id="ARBA00022967"/>
    </source>
</evidence>
<protein>
    <submittedName>
        <fullName evidence="9">NADH-ubiquinone oxidoreductase chain E</fullName>
        <ecNumber evidence="9">1.6.5.3</ecNumber>
    </submittedName>
</protein>
<evidence type="ECO:0000256" key="5">
    <source>
        <dbReference type="ARBA" id="ARBA00023004"/>
    </source>
</evidence>
<evidence type="ECO:0000256" key="1">
    <source>
        <dbReference type="ARBA" id="ARBA00010643"/>
    </source>
</evidence>
<reference evidence="9" key="1">
    <citation type="submission" date="2018-10" db="EMBL/GenBank/DDBJ databases">
        <authorList>
            <person name="Gruber-Vodicka H."/>
            <person name="Jaeckle O."/>
        </authorList>
    </citation>
    <scope>NUCLEOTIDE SEQUENCE</scope>
</reference>
<sequence length="202" mass="22208">MNEQFPASSNEFVFTAENLQRAEEVMKHYPPGRQAGATMPLLDLAQRQAGWLPRAAMDCVASLLKIPPIRVYEVATFYTMYRLQPIGQYHVQICTNISCWLRGSSDIVQACRDVLGVNLGETTPDNQFTLDEIECAGACVNAPVVQIGDDYFEDLDCDSMKRILETFKRGERPQAGSQIGRQCSCPAGGLTTLKSVPVKGGA</sequence>
<dbReference type="Gene3D" id="1.10.10.1590">
    <property type="entry name" value="NADH-quinone oxidoreductase subunit E"/>
    <property type="match status" value="1"/>
</dbReference>
<name>A0A484H4F3_9ZZZZ</name>
<evidence type="ECO:0000256" key="2">
    <source>
        <dbReference type="ARBA" id="ARBA00022714"/>
    </source>
</evidence>
<keyword evidence="3" id="KW-0479">Metal-binding</keyword>
<dbReference type="PIRSF" id="PIRSF000216">
    <property type="entry name" value="NADH_DH_24kDa"/>
    <property type="match status" value="1"/>
</dbReference>
<dbReference type="EMBL" id="LR026963">
    <property type="protein sequence ID" value="VBB68589.1"/>
    <property type="molecule type" value="Genomic_DNA"/>
</dbReference>
<keyword evidence="9" id="KW-0560">Oxidoreductase</keyword>
<keyword evidence="4" id="KW-1278">Translocase</keyword>
<gene>
    <name evidence="9" type="ORF">RIEGSTA812A_PEG_62</name>
</gene>
<evidence type="ECO:0000256" key="7">
    <source>
        <dbReference type="ARBA" id="ARBA00023027"/>
    </source>
</evidence>
<evidence type="ECO:0000256" key="3">
    <source>
        <dbReference type="ARBA" id="ARBA00022723"/>
    </source>
</evidence>
<comment type="cofactor">
    <cofactor evidence="8">
        <name>[2Fe-2S] cluster</name>
        <dbReference type="ChEBI" id="CHEBI:190135"/>
    </cofactor>
</comment>
<dbReference type="InterPro" id="IPR036249">
    <property type="entry name" value="Thioredoxin-like_sf"/>
</dbReference>
<proteinExistence type="inferred from homology"/>
<accession>A0A484H4F3</accession>
<dbReference type="NCBIfam" id="NF005725">
    <property type="entry name" value="PRK07539.1-5"/>
    <property type="match status" value="1"/>
</dbReference>
<dbReference type="InterPro" id="IPR002023">
    <property type="entry name" value="NuoE-like"/>
</dbReference>
<dbReference type="CDD" id="cd03064">
    <property type="entry name" value="TRX_Fd_NuoE"/>
    <property type="match status" value="1"/>
</dbReference>
<dbReference type="NCBIfam" id="TIGR01958">
    <property type="entry name" value="nuoE_fam"/>
    <property type="match status" value="1"/>
</dbReference>
<dbReference type="GO" id="GO:0098662">
    <property type="term" value="P:inorganic cation transmembrane transport"/>
    <property type="evidence" value="ECO:0007669"/>
    <property type="project" value="UniProtKB-ARBA"/>
</dbReference>
<dbReference type="GO" id="GO:0051537">
    <property type="term" value="F:2 iron, 2 sulfur cluster binding"/>
    <property type="evidence" value="ECO:0007669"/>
    <property type="project" value="UniProtKB-KW"/>
</dbReference>
<dbReference type="AlphaFoldDB" id="A0A484H4F3"/>
<comment type="similarity">
    <text evidence="1">Belongs to the complex I 24 kDa subunit family.</text>
</comment>
<dbReference type="GO" id="GO:0046872">
    <property type="term" value="F:metal ion binding"/>
    <property type="evidence" value="ECO:0007669"/>
    <property type="project" value="UniProtKB-KW"/>
</dbReference>
<dbReference type="InterPro" id="IPR041921">
    <property type="entry name" value="NuoE_N"/>
</dbReference>
<keyword evidence="6" id="KW-0411">Iron-sulfur</keyword>
<dbReference type="GO" id="GO:0022890">
    <property type="term" value="F:inorganic cation transmembrane transporter activity"/>
    <property type="evidence" value="ECO:0007669"/>
    <property type="project" value="UniProtKB-ARBA"/>
</dbReference>
<dbReference type="GO" id="GO:1902494">
    <property type="term" value="C:catalytic complex"/>
    <property type="evidence" value="ECO:0007669"/>
    <property type="project" value="UniProtKB-ARBA"/>
</dbReference>
<dbReference type="PANTHER" id="PTHR10371:SF3">
    <property type="entry name" value="NADH DEHYDROGENASE [UBIQUINONE] FLAVOPROTEIN 2, MITOCHONDRIAL"/>
    <property type="match status" value="1"/>
</dbReference>
<dbReference type="Pfam" id="PF01257">
    <property type="entry name" value="2Fe-2S_thioredx"/>
    <property type="match status" value="1"/>
</dbReference>
<dbReference type="Gene3D" id="3.40.30.10">
    <property type="entry name" value="Glutaredoxin"/>
    <property type="match status" value="1"/>
</dbReference>
<keyword evidence="2" id="KW-0001">2Fe-2S</keyword>
<dbReference type="InterPro" id="IPR042128">
    <property type="entry name" value="NuoE_dom"/>
</dbReference>
<evidence type="ECO:0000256" key="8">
    <source>
        <dbReference type="ARBA" id="ARBA00034078"/>
    </source>
</evidence>
<dbReference type="FunFam" id="1.10.10.1590:FF:000001">
    <property type="entry name" value="NADH-quinone oxidoreductase subunit E"/>
    <property type="match status" value="1"/>
</dbReference>
<dbReference type="FunFam" id="3.40.30.10:FF:000022">
    <property type="entry name" value="NADH dehydrogenase flavoprotein 2, mitochondrial"/>
    <property type="match status" value="1"/>
</dbReference>
<evidence type="ECO:0000313" key="9">
    <source>
        <dbReference type="EMBL" id="VBB68589.1"/>
    </source>
</evidence>
<keyword evidence="9" id="KW-0830">Ubiquinone</keyword>
<organism evidence="9">
    <name type="scientific">invertebrate metagenome</name>
    <dbReference type="NCBI Taxonomy" id="1711999"/>
    <lineage>
        <taxon>unclassified sequences</taxon>
        <taxon>metagenomes</taxon>
        <taxon>organismal metagenomes</taxon>
    </lineage>
</organism>
<dbReference type="GO" id="GO:0008324">
    <property type="term" value="F:monoatomic cation transmembrane transporter activity"/>
    <property type="evidence" value="ECO:0007669"/>
    <property type="project" value="UniProtKB-ARBA"/>
</dbReference>
<dbReference type="GO" id="GO:0031090">
    <property type="term" value="C:organelle membrane"/>
    <property type="evidence" value="ECO:0007669"/>
    <property type="project" value="UniProtKB-ARBA"/>
</dbReference>
<dbReference type="GO" id="GO:0098796">
    <property type="term" value="C:membrane protein complex"/>
    <property type="evidence" value="ECO:0007669"/>
    <property type="project" value="UniProtKB-ARBA"/>
</dbReference>
<dbReference type="PANTHER" id="PTHR10371">
    <property type="entry name" value="NADH DEHYDROGENASE UBIQUINONE FLAVOPROTEIN 2, MITOCHONDRIAL"/>
    <property type="match status" value="1"/>
</dbReference>
<dbReference type="EC" id="1.6.5.3" evidence="9"/>
<dbReference type="GO" id="GO:0003954">
    <property type="term" value="F:NADH dehydrogenase activity"/>
    <property type="evidence" value="ECO:0007669"/>
    <property type="project" value="TreeGrafter"/>
</dbReference>
<evidence type="ECO:0000256" key="6">
    <source>
        <dbReference type="ARBA" id="ARBA00023014"/>
    </source>
</evidence>
<dbReference type="GO" id="GO:0031967">
    <property type="term" value="C:organelle envelope"/>
    <property type="evidence" value="ECO:0007669"/>
    <property type="project" value="UniProtKB-ARBA"/>
</dbReference>
<keyword evidence="5" id="KW-0408">Iron</keyword>
<dbReference type="GO" id="GO:0006120">
    <property type="term" value="P:mitochondrial electron transport, NADH to ubiquinone"/>
    <property type="evidence" value="ECO:0007669"/>
    <property type="project" value="TreeGrafter"/>
</dbReference>
<keyword evidence="7" id="KW-0520">NAD</keyword>
<dbReference type="GO" id="GO:0022804">
    <property type="term" value="F:active transmembrane transporter activity"/>
    <property type="evidence" value="ECO:0007669"/>
    <property type="project" value="UniProtKB-ARBA"/>
</dbReference>
<dbReference type="GO" id="GO:0005739">
    <property type="term" value="C:mitochondrion"/>
    <property type="evidence" value="ECO:0007669"/>
    <property type="project" value="UniProtKB-ARBA"/>
</dbReference>
<dbReference type="SUPFAM" id="SSF52833">
    <property type="entry name" value="Thioredoxin-like"/>
    <property type="match status" value="1"/>
</dbReference>